<accession>A0ABV3L6P8</accession>
<dbReference type="Proteomes" id="UP001553161">
    <property type="component" value="Unassembled WGS sequence"/>
</dbReference>
<comment type="subcellular location">
    <subcellularLocation>
        <location evidence="1">Membrane</location>
        <topology evidence="1">Multi-pass membrane protein</topology>
    </subcellularLocation>
</comment>
<reference evidence="6 7" key="1">
    <citation type="submission" date="2024-07" db="EMBL/GenBank/DDBJ databases">
        <authorList>
            <person name="Kang M."/>
        </authorList>
    </citation>
    <scope>NUCLEOTIDE SEQUENCE [LARGE SCALE GENOMIC DNA]</scope>
    <source>
        <strain evidence="6 7">DFM31</strain>
    </source>
</reference>
<dbReference type="PANTHER" id="PTHR37955:SF1">
    <property type="entry name" value="DEP DOMAIN-CONTAINING PROTEIN"/>
    <property type="match status" value="1"/>
</dbReference>
<keyword evidence="2 5" id="KW-0812">Transmembrane</keyword>
<keyword evidence="3 5" id="KW-1133">Transmembrane helix</keyword>
<dbReference type="CDD" id="cd09323">
    <property type="entry name" value="TDT_SLAC1_like"/>
    <property type="match status" value="1"/>
</dbReference>
<proteinExistence type="predicted"/>
<feature type="transmembrane region" description="Helical" evidence="5">
    <location>
        <begin position="208"/>
        <end position="226"/>
    </location>
</feature>
<dbReference type="Gene3D" id="1.50.10.150">
    <property type="entry name" value="Voltage-dependent anion channel"/>
    <property type="match status" value="1"/>
</dbReference>
<organism evidence="6 7">
    <name type="scientific">Meridianimarinicoccus marinus</name>
    <dbReference type="NCBI Taxonomy" id="3231483"/>
    <lineage>
        <taxon>Bacteria</taxon>
        <taxon>Pseudomonadati</taxon>
        <taxon>Pseudomonadota</taxon>
        <taxon>Alphaproteobacteria</taxon>
        <taxon>Rhodobacterales</taxon>
        <taxon>Paracoccaceae</taxon>
        <taxon>Meridianimarinicoccus</taxon>
    </lineage>
</organism>
<evidence type="ECO:0000313" key="7">
    <source>
        <dbReference type="Proteomes" id="UP001553161"/>
    </source>
</evidence>
<comment type="caution">
    <text evidence="6">The sequence shown here is derived from an EMBL/GenBank/DDBJ whole genome shotgun (WGS) entry which is preliminary data.</text>
</comment>
<dbReference type="PANTHER" id="PTHR37955">
    <property type="entry name" value="TELLURITE RESISTANCE PROTEIN TEHA"/>
    <property type="match status" value="1"/>
</dbReference>
<keyword evidence="7" id="KW-1185">Reference proteome</keyword>
<evidence type="ECO:0000313" key="6">
    <source>
        <dbReference type="EMBL" id="MEV8467216.1"/>
    </source>
</evidence>
<evidence type="ECO:0000256" key="1">
    <source>
        <dbReference type="ARBA" id="ARBA00004141"/>
    </source>
</evidence>
<protein>
    <submittedName>
        <fullName evidence="6">SLAC1 anion channel family protein</fullName>
    </submittedName>
</protein>
<feature type="transmembrane region" description="Helical" evidence="5">
    <location>
        <begin position="262"/>
        <end position="283"/>
    </location>
</feature>
<feature type="transmembrane region" description="Helical" evidence="5">
    <location>
        <begin position="232"/>
        <end position="250"/>
    </location>
</feature>
<feature type="transmembrane region" description="Helical" evidence="5">
    <location>
        <begin position="21"/>
        <end position="42"/>
    </location>
</feature>
<feature type="transmembrane region" description="Helical" evidence="5">
    <location>
        <begin position="48"/>
        <end position="67"/>
    </location>
</feature>
<feature type="transmembrane region" description="Helical" evidence="5">
    <location>
        <begin position="150"/>
        <end position="169"/>
    </location>
</feature>
<feature type="transmembrane region" description="Helical" evidence="5">
    <location>
        <begin position="88"/>
        <end position="109"/>
    </location>
</feature>
<feature type="transmembrane region" description="Helical" evidence="5">
    <location>
        <begin position="115"/>
        <end position="138"/>
    </location>
</feature>
<feature type="transmembrane region" description="Helical" evidence="5">
    <location>
        <begin position="289"/>
        <end position="310"/>
    </location>
</feature>
<dbReference type="Pfam" id="PF03595">
    <property type="entry name" value="SLAC1"/>
    <property type="match status" value="1"/>
</dbReference>
<dbReference type="InterPro" id="IPR052951">
    <property type="entry name" value="Tellurite_res_ion_channel"/>
</dbReference>
<evidence type="ECO:0000256" key="5">
    <source>
        <dbReference type="SAM" id="Phobius"/>
    </source>
</evidence>
<dbReference type="InterPro" id="IPR038665">
    <property type="entry name" value="Voltage-dep_anion_channel_sf"/>
</dbReference>
<dbReference type="EMBL" id="JBFBVU010000011">
    <property type="protein sequence ID" value="MEV8467216.1"/>
    <property type="molecule type" value="Genomic_DNA"/>
</dbReference>
<evidence type="ECO:0000256" key="4">
    <source>
        <dbReference type="ARBA" id="ARBA00023136"/>
    </source>
</evidence>
<dbReference type="RefSeq" id="WP_366192993.1">
    <property type="nucleotide sequence ID" value="NZ_JBFBVU010000011.1"/>
</dbReference>
<name>A0ABV3L6P8_9RHOB</name>
<feature type="transmembrane region" description="Helical" evidence="5">
    <location>
        <begin position="175"/>
        <end position="196"/>
    </location>
</feature>
<keyword evidence="4 5" id="KW-0472">Membrane</keyword>
<dbReference type="InterPro" id="IPR004695">
    <property type="entry name" value="SLAC1/Mae1/Ssu1/TehA"/>
</dbReference>
<sequence>MTEPTPSAPPVDRLARWPIGLFPAVMGLFGLSLAVQASLAGMGASPALSWPFVLLGLAGLLGALGGYGRKFLRHRAAVVADWNTPLQLVFFPAIAIATMLAGTALIPLLPGLARWIWILGAVAQAGLSLGVLSAWTGAREFQLAQVSPAWFIPAVGNIVAPIGGGQLGYEMISWVFFAAGLAFWLMLLPLVFLRLLTLGPPPAPLRPTLAILVAPPSVGAAAWMSVTGAVDTVALILLGMGLSFALLVAVRMPIYLKQPFGLPHWGLTFPWAALAAACLRIGSRLEIPALVWLGNGLTLALAGLIVWLLVQTGRALHDGRLFAAPPPAPAPATT</sequence>
<evidence type="ECO:0000256" key="2">
    <source>
        <dbReference type="ARBA" id="ARBA00022692"/>
    </source>
</evidence>
<evidence type="ECO:0000256" key="3">
    <source>
        <dbReference type="ARBA" id="ARBA00022989"/>
    </source>
</evidence>
<gene>
    <name evidence="6" type="ORF">AB0T83_10540</name>
</gene>